<name>A0A1L7WUA2_9HELO</name>
<sequence>MEHSTAALNASEEITPYRVHVSSKYLELTKKKLELTRLPHELLLPKAREWEFGTPKGVVEPLIDFWLEEYHWREREEHLNTTLPQFRTAISLPPALSTSIPPPPLEQAPTPPLRIHFIHLRSPHPSAIPLLLLPPFPLTNLSLSSSPLFTSLSKPESPTSMQAFHVVCPSIPGLGFSDAFTSSSSVLEQTADLFNTLMLRLGYVEYLCSSTASGRESPAGIDYRLPRMMGERFAENCVGVHVLEPVVEAPRVGRQTVAWMKFNVAKFFQANVWGYENEDWIALRASAAAARNPSTGESGKRRALLRGGRGSGGYGATAHLGLREPNTLSYALTDSPVGILSMILSSLHKTSPEHKLSETQIIDITQLAWLPGPEAGLRFLSSASKDLENNEARETTRKSRIAVTVFTEESGYTPPAWLSTTHSIIFTQRVPGKAGLTIWERSDVLLSGIRGLARSLDTLGRLPSPLERVVVTVAEVDEEEDDDEGHEFQLDVESPDTDHTIVAAS</sequence>
<dbReference type="PANTHER" id="PTHR21661">
    <property type="entry name" value="EPOXIDE HYDROLASE 1-RELATED"/>
    <property type="match status" value="1"/>
</dbReference>
<dbReference type="GO" id="GO:0097176">
    <property type="term" value="P:epoxide metabolic process"/>
    <property type="evidence" value="ECO:0007669"/>
    <property type="project" value="TreeGrafter"/>
</dbReference>
<dbReference type="GO" id="GO:0004301">
    <property type="term" value="F:epoxide hydrolase activity"/>
    <property type="evidence" value="ECO:0007669"/>
    <property type="project" value="TreeGrafter"/>
</dbReference>
<reference evidence="5 6" key="1">
    <citation type="submission" date="2016-03" db="EMBL/GenBank/DDBJ databases">
        <authorList>
            <person name="Ploux O."/>
        </authorList>
    </citation>
    <scope>NUCLEOTIDE SEQUENCE [LARGE SCALE GENOMIC DNA]</scope>
    <source>
        <strain evidence="5 6">UAMH 11012</strain>
    </source>
</reference>
<feature type="region of interest" description="Disordered" evidence="3">
    <location>
        <begin position="477"/>
        <end position="505"/>
    </location>
</feature>
<proteinExistence type="inferred from homology"/>
<dbReference type="PANTHER" id="PTHR21661:SF71">
    <property type="entry name" value="EPOXIDE HYDROLASE N-TERMINAL DOMAIN-CONTAINING PROTEIN"/>
    <property type="match status" value="1"/>
</dbReference>
<dbReference type="EMBL" id="FJOG01000008">
    <property type="protein sequence ID" value="CZR56347.1"/>
    <property type="molecule type" value="Genomic_DNA"/>
</dbReference>
<comment type="similarity">
    <text evidence="1">Belongs to the peptidase S33 family.</text>
</comment>
<accession>A0A1L7WUA2</accession>
<keyword evidence="6" id="KW-1185">Reference proteome</keyword>
<dbReference type="OrthoDB" id="7130006at2759"/>
<evidence type="ECO:0000256" key="2">
    <source>
        <dbReference type="ARBA" id="ARBA00022801"/>
    </source>
</evidence>
<gene>
    <name evidence="5" type="ORF">PAC_06235</name>
</gene>
<feature type="domain" description="Epoxide hydrolase N-terminal" evidence="4">
    <location>
        <begin position="14"/>
        <end position="141"/>
    </location>
</feature>
<evidence type="ECO:0000256" key="1">
    <source>
        <dbReference type="ARBA" id="ARBA00010088"/>
    </source>
</evidence>
<dbReference type="InterPro" id="IPR010497">
    <property type="entry name" value="Epoxide_hydro_N"/>
</dbReference>
<keyword evidence="2 5" id="KW-0378">Hydrolase</keyword>
<dbReference type="InterPro" id="IPR016292">
    <property type="entry name" value="Epoxide_hydrolase"/>
</dbReference>
<dbReference type="AlphaFoldDB" id="A0A1L7WUA2"/>
<evidence type="ECO:0000259" key="4">
    <source>
        <dbReference type="Pfam" id="PF06441"/>
    </source>
</evidence>
<evidence type="ECO:0000256" key="3">
    <source>
        <dbReference type="SAM" id="MobiDB-lite"/>
    </source>
</evidence>
<organism evidence="5 6">
    <name type="scientific">Phialocephala subalpina</name>
    <dbReference type="NCBI Taxonomy" id="576137"/>
    <lineage>
        <taxon>Eukaryota</taxon>
        <taxon>Fungi</taxon>
        <taxon>Dikarya</taxon>
        <taxon>Ascomycota</taxon>
        <taxon>Pezizomycotina</taxon>
        <taxon>Leotiomycetes</taxon>
        <taxon>Helotiales</taxon>
        <taxon>Mollisiaceae</taxon>
        <taxon>Phialocephala</taxon>
        <taxon>Phialocephala fortinii species complex</taxon>
    </lineage>
</organism>
<dbReference type="PIRSF" id="PIRSF001112">
    <property type="entry name" value="Epoxide_hydrolase"/>
    <property type="match status" value="1"/>
</dbReference>
<dbReference type="SUPFAM" id="SSF53474">
    <property type="entry name" value="alpha/beta-Hydrolases"/>
    <property type="match status" value="1"/>
</dbReference>
<dbReference type="Proteomes" id="UP000184330">
    <property type="component" value="Unassembled WGS sequence"/>
</dbReference>
<evidence type="ECO:0000313" key="5">
    <source>
        <dbReference type="EMBL" id="CZR56347.1"/>
    </source>
</evidence>
<dbReference type="Pfam" id="PF06441">
    <property type="entry name" value="EHN"/>
    <property type="match status" value="1"/>
</dbReference>
<dbReference type="Gene3D" id="3.40.50.1820">
    <property type="entry name" value="alpha/beta hydrolase"/>
    <property type="match status" value="1"/>
</dbReference>
<evidence type="ECO:0000313" key="6">
    <source>
        <dbReference type="Proteomes" id="UP000184330"/>
    </source>
</evidence>
<protein>
    <submittedName>
        <fullName evidence="5">Related to epoxide hydrolase</fullName>
    </submittedName>
</protein>
<dbReference type="InterPro" id="IPR029058">
    <property type="entry name" value="AB_hydrolase_fold"/>
</dbReference>
<dbReference type="STRING" id="576137.A0A1L7WUA2"/>